<keyword evidence="1" id="KW-0812">Transmembrane</keyword>
<dbReference type="Proteomes" id="UP000663760">
    <property type="component" value="Chromosome 9"/>
</dbReference>
<reference evidence="2" key="1">
    <citation type="submission" date="2020-02" db="EMBL/GenBank/DDBJ databases">
        <authorList>
            <person name="Scholz U."/>
            <person name="Mascher M."/>
            <person name="Fiebig A."/>
        </authorList>
    </citation>
    <scope>NUCLEOTIDE SEQUENCE</scope>
</reference>
<feature type="transmembrane region" description="Helical" evidence="1">
    <location>
        <begin position="7"/>
        <end position="25"/>
    </location>
</feature>
<keyword evidence="1" id="KW-0472">Membrane</keyword>
<name>A0A7I8KWG3_SPIIN</name>
<dbReference type="EMBL" id="LR746272">
    <property type="protein sequence ID" value="CAA7402129.1"/>
    <property type="molecule type" value="Genomic_DNA"/>
</dbReference>
<sequence length="26" mass="3066">MVLISSCILILFYILILFLFSNFKIT</sequence>
<organism evidence="2 3">
    <name type="scientific">Spirodela intermedia</name>
    <name type="common">Intermediate duckweed</name>
    <dbReference type="NCBI Taxonomy" id="51605"/>
    <lineage>
        <taxon>Eukaryota</taxon>
        <taxon>Viridiplantae</taxon>
        <taxon>Streptophyta</taxon>
        <taxon>Embryophyta</taxon>
        <taxon>Tracheophyta</taxon>
        <taxon>Spermatophyta</taxon>
        <taxon>Magnoliopsida</taxon>
        <taxon>Liliopsida</taxon>
        <taxon>Araceae</taxon>
        <taxon>Lemnoideae</taxon>
        <taxon>Spirodela</taxon>
    </lineage>
</organism>
<protein>
    <submittedName>
        <fullName evidence="2">Uncharacterized protein</fullName>
    </submittedName>
</protein>
<dbReference type="AlphaFoldDB" id="A0A7I8KWG3"/>
<evidence type="ECO:0000313" key="3">
    <source>
        <dbReference type="Proteomes" id="UP000663760"/>
    </source>
</evidence>
<proteinExistence type="predicted"/>
<gene>
    <name evidence="2" type="ORF">SI8410_09012807</name>
</gene>
<evidence type="ECO:0000313" key="2">
    <source>
        <dbReference type="EMBL" id="CAA7402129.1"/>
    </source>
</evidence>
<evidence type="ECO:0000256" key="1">
    <source>
        <dbReference type="SAM" id="Phobius"/>
    </source>
</evidence>
<accession>A0A7I8KWG3</accession>
<keyword evidence="1" id="KW-1133">Transmembrane helix</keyword>
<keyword evidence="3" id="KW-1185">Reference proteome</keyword>